<proteinExistence type="predicted"/>
<name>A0A6C0CZD1_9ZZZZ</name>
<accession>A0A6C0CZD1</accession>
<evidence type="ECO:0000313" key="1">
    <source>
        <dbReference type="EMBL" id="QHT09522.1"/>
    </source>
</evidence>
<protein>
    <recommendedName>
        <fullName evidence="2">F-box domain-containing protein</fullName>
    </recommendedName>
</protein>
<reference evidence="1" key="1">
    <citation type="journal article" date="2020" name="Nature">
        <title>Giant virus diversity and host interactions through global metagenomics.</title>
        <authorList>
            <person name="Schulz F."/>
            <person name="Roux S."/>
            <person name="Paez-Espino D."/>
            <person name="Jungbluth S."/>
            <person name="Walsh D.A."/>
            <person name="Denef V.J."/>
            <person name="McMahon K.D."/>
            <person name="Konstantinidis K.T."/>
            <person name="Eloe-Fadrosh E.A."/>
            <person name="Kyrpides N.C."/>
            <person name="Woyke T."/>
        </authorList>
    </citation>
    <scope>NUCLEOTIDE SEQUENCE</scope>
    <source>
        <strain evidence="1">GVMAG-M-3300023174-102</strain>
    </source>
</reference>
<dbReference type="AlphaFoldDB" id="A0A6C0CZD1"/>
<evidence type="ECO:0008006" key="2">
    <source>
        <dbReference type="Google" id="ProtNLM"/>
    </source>
</evidence>
<organism evidence="1">
    <name type="scientific">viral metagenome</name>
    <dbReference type="NCBI Taxonomy" id="1070528"/>
    <lineage>
        <taxon>unclassified sequences</taxon>
        <taxon>metagenomes</taxon>
        <taxon>organismal metagenomes</taxon>
    </lineage>
</organism>
<dbReference type="EMBL" id="MN739512">
    <property type="protein sequence ID" value="QHT09522.1"/>
    <property type="molecule type" value="Genomic_DNA"/>
</dbReference>
<sequence>MHINRLSDDLLLLVWSYLHSNMDMLSVITTCKYYKEIGYKYGFLKHIKISRILNYQDFILNCYKHQNSLLSISLQLIDIPHSLIYTKWPLKVVFYNCYMGNISIDPLGEVCNTQELHIIDYYRNTRNTPININWNKFINLKRLNIYASDIQITDFDKCKNLEDVAIDLSNRKFSLPNTVCQIKNLKTLLLSGSITTNSNTTNMYFISDKLNFCSINNKCDIINGQNKLLINHKINIQCFTYIFN</sequence>